<keyword evidence="1" id="KW-1133">Transmembrane helix</keyword>
<proteinExistence type="predicted"/>
<reference evidence="2 3" key="1">
    <citation type="journal article" date="2013" name="BMC Genomics">
        <title>Genome sequencing and comparative genomics of honey bee microsporidia, Nosema apis reveal novel insights into host-parasite interactions.</title>
        <authorList>
            <person name="Chen Yp."/>
            <person name="Pettis J.S."/>
            <person name="Zhao Y."/>
            <person name="Liu X."/>
            <person name="Tallon L.J."/>
            <person name="Sadzewicz L.D."/>
            <person name="Li R."/>
            <person name="Zheng H."/>
            <person name="Huang S."/>
            <person name="Zhang X."/>
            <person name="Hamilton M.C."/>
            <person name="Pernal S.F."/>
            <person name="Melathopoulos A.P."/>
            <person name="Yan X."/>
            <person name="Evans J.D."/>
        </authorList>
    </citation>
    <scope>NUCLEOTIDE SEQUENCE [LARGE SCALE GENOMIC DNA]</scope>
    <source>
        <strain evidence="2 3">BRL 01</strain>
    </source>
</reference>
<dbReference type="AlphaFoldDB" id="T0LBZ3"/>
<feature type="transmembrane region" description="Helical" evidence="1">
    <location>
        <begin position="95"/>
        <end position="112"/>
    </location>
</feature>
<sequence>MNIYTLITTKTLSTLSLQTYIYITSSSSYLIFFLLSSQFLINISLIIYIKYKTDQFKLKFLRRHYNPSIKLLLSIYILEIIPILIFYYMLLNLKFLIINLVIIILLDLISLYNKKSRRTTVLEPNDEFFKICFLKEDFYVDGVKEIEQFDVVQVLGKKGDVVRVRRSDGRRFNCPVGIINDEVEVMV</sequence>
<evidence type="ECO:0000313" key="3">
    <source>
        <dbReference type="Proteomes" id="UP000053780"/>
    </source>
</evidence>
<organism evidence="2 3">
    <name type="scientific">Vairimorpha apis BRL 01</name>
    <dbReference type="NCBI Taxonomy" id="1037528"/>
    <lineage>
        <taxon>Eukaryota</taxon>
        <taxon>Fungi</taxon>
        <taxon>Fungi incertae sedis</taxon>
        <taxon>Microsporidia</taxon>
        <taxon>Nosematidae</taxon>
        <taxon>Vairimorpha</taxon>
    </lineage>
</organism>
<dbReference type="OrthoDB" id="2188462at2759"/>
<gene>
    <name evidence="2" type="ORF">NAPIS_ORF00568</name>
</gene>
<accession>T0LBZ3</accession>
<dbReference type="EMBL" id="KE647074">
    <property type="protein sequence ID" value="EQB61858.1"/>
    <property type="molecule type" value="Genomic_DNA"/>
</dbReference>
<keyword evidence="1" id="KW-0472">Membrane</keyword>
<feature type="transmembrane region" description="Helical" evidence="1">
    <location>
        <begin position="69"/>
        <end position="89"/>
    </location>
</feature>
<dbReference type="Proteomes" id="UP000053780">
    <property type="component" value="Unassembled WGS sequence"/>
</dbReference>
<feature type="transmembrane region" description="Helical" evidence="1">
    <location>
        <begin position="20"/>
        <end position="48"/>
    </location>
</feature>
<evidence type="ECO:0000256" key="1">
    <source>
        <dbReference type="SAM" id="Phobius"/>
    </source>
</evidence>
<keyword evidence="1" id="KW-0812">Transmembrane</keyword>
<protein>
    <submittedName>
        <fullName evidence="2">Uncharacterized protein</fullName>
    </submittedName>
</protein>
<evidence type="ECO:0000313" key="2">
    <source>
        <dbReference type="EMBL" id="EQB61858.1"/>
    </source>
</evidence>
<dbReference type="HOGENOM" id="CLU_123985_0_0_1"/>
<dbReference type="VEuPathDB" id="MicrosporidiaDB:NAPIS_ORF00568"/>
<name>T0LBZ3_9MICR</name>
<keyword evidence="3" id="KW-1185">Reference proteome</keyword>